<dbReference type="PROSITE" id="PS50222">
    <property type="entry name" value="EF_HAND_2"/>
    <property type="match status" value="3"/>
</dbReference>
<keyword evidence="3 6" id="KW-0863">Zinc-finger</keyword>
<accession>A0A8X8XZ12</accession>
<evidence type="ECO:0000313" key="10">
    <source>
        <dbReference type="Proteomes" id="UP000298416"/>
    </source>
</evidence>
<dbReference type="InterPro" id="IPR011992">
    <property type="entry name" value="EF-hand-dom_pair"/>
</dbReference>
<evidence type="ECO:0000256" key="6">
    <source>
        <dbReference type="PROSITE-ProRule" id="PRU00146"/>
    </source>
</evidence>
<comment type="caution">
    <text evidence="9">The sequence shown here is derived from an EMBL/GenBank/DDBJ whole genome shotgun (WGS) entry which is preliminary data.</text>
</comment>
<feature type="domain" description="EF-hand" evidence="8">
    <location>
        <begin position="4"/>
        <end position="39"/>
    </location>
</feature>
<evidence type="ECO:0000256" key="3">
    <source>
        <dbReference type="ARBA" id="ARBA00022771"/>
    </source>
</evidence>
<dbReference type="GO" id="GO:0005509">
    <property type="term" value="F:calcium ion binding"/>
    <property type="evidence" value="ECO:0007669"/>
    <property type="project" value="InterPro"/>
</dbReference>
<dbReference type="AlphaFoldDB" id="A0A8X8XZ12"/>
<dbReference type="Pfam" id="PF13202">
    <property type="entry name" value="EF-hand_5"/>
    <property type="match status" value="1"/>
</dbReference>
<name>A0A8X8XZ12_SALSN</name>
<keyword evidence="1" id="KW-0479">Metal-binding</keyword>
<dbReference type="InterPro" id="IPR013083">
    <property type="entry name" value="Znf_RING/FYVE/PHD"/>
</dbReference>
<evidence type="ECO:0000259" key="7">
    <source>
        <dbReference type="PROSITE" id="PS50016"/>
    </source>
</evidence>
<evidence type="ECO:0000256" key="1">
    <source>
        <dbReference type="ARBA" id="ARBA00022723"/>
    </source>
</evidence>
<keyword evidence="4" id="KW-0862">Zinc</keyword>
<dbReference type="Gene3D" id="3.30.40.10">
    <property type="entry name" value="Zinc/RING finger domain, C3HC4 (zinc finger)"/>
    <property type="match status" value="1"/>
</dbReference>
<dbReference type="GO" id="GO:0008270">
    <property type="term" value="F:zinc ion binding"/>
    <property type="evidence" value="ECO:0007669"/>
    <property type="project" value="UniProtKB-KW"/>
</dbReference>
<evidence type="ECO:0000313" key="9">
    <source>
        <dbReference type="EMBL" id="KAG6422768.1"/>
    </source>
</evidence>
<dbReference type="InterPro" id="IPR019786">
    <property type="entry name" value="Zinc_finger_PHD-type_CS"/>
</dbReference>
<dbReference type="PANTHER" id="PTHR47162:SF9">
    <property type="entry name" value="PHD FINGER PROTEIN EHD3-LIKE"/>
    <property type="match status" value="1"/>
</dbReference>
<dbReference type="SUPFAM" id="SSF47473">
    <property type="entry name" value="EF-hand"/>
    <property type="match status" value="1"/>
</dbReference>
<evidence type="ECO:0008006" key="11">
    <source>
        <dbReference type="Google" id="ProtNLM"/>
    </source>
</evidence>
<keyword evidence="2" id="KW-0677">Repeat</keyword>
<dbReference type="PROSITE" id="PS50016">
    <property type="entry name" value="ZF_PHD_2"/>
    <property type="match status" value="2"/>
</dbReference>
<keyword evidence="10" id="KW-1185">Reference proteome</keyword>
<dbReference type="PROSITE" id="PS01359">
    <property type="entry name" value="ZF_PHD_1"/>
    <property type="match status" value="1"/>
</dbReference>
<evidence type="ECO:0000259" key="8">
    <source>
        <dbReference type="PROSITE" id="PS50222"/>
    </source>
</evidence>
<dbReference type="InterPro" id="IPR002048">
    <property type="entry name" value="EF_hand_dom"/>
</dbReference>
<evidence type="ECO:0000256" key="4">
    <source>
        <dbReference type="ARBA" id="ARBA00022833"/>
    </source>
</evidence>
<organism evidence="9">
    <name type="scientific">Salvia splendens</name>
    <name type="common">Scarlet sage</name>
    <dbReference type="NCBI Taxonomy" id="180675"/>
    <lineage>
        <taxon>Eukaryota</taxon>
        <taxon>Viridiplantae</taxon>
        <taxon>Streptophyta</taxon>
        <taxon>Embryophyta</taxon>
        <taxon>Tracheophyta</taxon>
        <taxon>Spermatophyta</taxon>
        <taxon>Magnoliopsida</taxon>
        <taxon>eudicotyledons</taxon>
        <taxon>Gunneridae</taxon>
        <taxon>Pentapetalae</taxon>
        <taxon>asterids</taxon>
        <taxon>lamiids</taxon>
        <taxon>Lamiales</taxon>
        <taxon>Lamiaceae</taxon>
        <taxon>Nepetoideae</taxon>
        <taxon>Mentheae</taxon>
        <taxon>Salviinae</taxon>
        <taxon>Salvia</taxon>
        <taxon>Salvia subgen. Calosphace</taxon>
        <taxon>core Calosphace</taxon>
    </lineage>
</organism>
<dbReference type="PROSITE" id="PS00018">
    <property type="entry name" value="EF_HAND_1"/>
    <property type="match status" value="2"/>
</dbReference>
<dbReference type="Pfam" id="PF13499">
    <property type="entry name" value="EF-hand_7"/>
    <property type="match status" value="1"/>
</dbReference>
<dbReference type="InterPro" id="IPR001965">
    <property type="entry name" value="Znf_PHD"/>
</dbReference>
<keyword evidence="5" id="KW-0106">Calcium</keyword>
<dbReference type="Gene3D" id="2.30.30.1150">
    <property type="match status" value="1"/>
</dbReference>
<dbReference type="InterPro" id="IPR019787">
    <property type="entry name" value="Znf_PHD-finger"/>
</dbReference>
<proteinExistence type="predicted"/>
<feature type="domain" description="EF-hand" evidence="8">
    <location>
        <begin position="111"/>
        <end position="146"/>
    </location>
</feature>
<gene>
    <name evidence="9" type="ORF">SASPL_113149</name>
</gene>
<dbReference type="Proteomes" id="UP000298416">
    <property type="component" value="Unassembled WGS sequence"/>
</dbReference>
<feature type="domain" description="PHD-type" evidence="7">
    <location>
        <begin position="631"/>
        <end position="681"/>
    </location>
</feature>
<evidence type="ECO:0000256" key="2">
    <source>
        <dbReference type="ARBA" id="ARBA00022737"/>
    </source>
</evidence>
<dbReference type="SMART" id="SM00249">
    <property type="entry name" value="PHD"/>
    <property type="match status" value="3"/>
</dbReference>
<dbReference type="InterPro" id="IPR018247">
    <property type="entry name" value="EF_Hand_1_Ca_BS"/>
</dbReference>
<dbReference type="CDD" id="cd00051">
    <property type="entry name" value="EFh"/>
    <property type="match status" value="2"/>
</dbReference>
<reference evidence="9" key="1">
    <citation type="submission" date="2018-01" db="EMBL/GenBank/DDBJ databases">
        <authorList>
            <person name="Mao J.F."/>
        </authorList>
    </citation>
    <scope>NUCLEOTIDE SEQUENCE</scope>
    <source>
        <strain evidence="9">Huo1</strain>
        <tissue evidence="9">Leaf</tissue>
    </source>
</reference>
<feature type="domain" description="EF-hand" evidence="8">
    <location>
        <begin position="73"/>
        <end position="108"/>
    </location>
</feature>
<dbReference type="SMART" id="SM00054">
    <property type="entry name" value="EFh"/>
    <property type="match status" value="3"/>
</dbReference>
<dbReference type="Pfam" id="PF00628">
    <property type="entry name" value="PHD"/>
    <property type="match status" value="2"/>
</dbReference>
<reference evidence="9" key="2">
    <citation type="submission" date="2020-08" db="EMBL/GenBank/DDBJ databases">
        <title>Plant Genome Project.</title>
        <authorList>
            <person name="Zhang R.-G."/>
        </authorList>
    </citation>
    <scope>NUCLEOTIDE SEQUENCE</scope>
    <source>
        <strain evidence="9">Huo1</strain>
        <tissue evidence="9">Leaf</tissue>
    </source>
</reference>
<dbReference type="FunFam" id="1.10.238.10:FF:000003">
    <property type="entry name" value="Calmodulin A"/>
    <property type="match status" value="1"/>
</dbReference>
<dbReference type="SUPFAM" id="SSF57903">
    <property type="entry name" value="FYVE/PHD zinc finger"/>
    <property type="match status" value="3"/>
</dbReference>
<dbReference type="InterPro" id="IPR011011">
    <property type="entry name" value="Znf_FYVE_PHD"/>
</dbReference>
<sequence length="750" mass="84037">MSPLSILDLDIIFKNLDKNNNGRITIAELQNLLHRVGIQTTSEVLEKLVGRSNLDYVDFLFFYEAIADPRDADDEEDLRKAFEVFDVDGDGFISCEELKMVLTKMGLWEKKSGEDCRDMIHVYDKNLDGLLDFDEFKDMMMMNYNGSKSDQRKAFLFLSLFLLFNSRNLEFLIAPASNCYDSVLRWLDLLNRRLGMVDVPKDSNVNGSRSYFESLVGSSDVEEVKDNGVAVDSETGPSGSRGDSLLTYKRRKSIKTMDSASQLSEKKGADCSNGCLLNHKRNVILDQICQSLDSGRLKKSIKTALVFPASTVLGTTLKDSVCSSEDWSKTTSQTGILFDDLQNATKSNVGLTSSGSVNGPNTTTFTERSSCTFMDVFMSEQFAQLCSLLLENFEGIKTDKLFDLNHINTRMEEKVYEQSPLLFQSDVQEIWAKLQKVGSDITALAKCLSDKTVAAFNEQFLVHTKPELTETRALDEAYTCRCCRKRADGNTRLVCDSCEEMYHISCIEPAITEIPTRSWYCANCRAKGIESSHENCIACERLNAFVSSPCDGSGGEDELENAVTTEELEGSSNELVADDKFQHCTVCRTEVGSDGEYRICGHNFCPHKFYHEKCLTTKQLISHGQCWYCPSCLCRSCLTDKDDDKIVLCDGCDHGYHIYCMQPPLSTIPKGKWFCQKCNTGIQRIQRARRTYEHMQNASRKRALNGKLKCSEALNKSGGVDMLLNAAKTLNYEENLAATASSGRDIFATG</sequence>
<protein>
    <recommendedName>
        <fullName evidence="11">Histone demethylase JARID1</fullName>
    </recommendedName>
</protein>
<dbReference type="PANTHER" id="PTHR47162">
    <property type="entry name" value="OS02G0192300 PROTEIN"/>
    <property type="match status" value="1"/>
</dbReference>
<dbReference type="EMBL" id="PNBA02000005">
    <property type="protein sequence ID" value="KAG6422768.1"/>
    <property type="molecule type" value="Genomic_DNA"/>
</dbReference>
<feature type="domain" description="PHD-type" evidence="7">
    <location>
        <begin position="477"/>
        <end position="527"/>
    </location>
</feature>
<evidence type="ECO:0000256" key="5">
    <source>
        <dbReference type="ARBA" id="ARBA00022837"/>
    </source>
</evidence>
<dbReference type="Gene3D" id="1.10.238.10">
    <property type="entry name" value="EF-hand"/>
    <property type="match status" value="1"/>
</dbReference>